<proteinExistence type="predicted"/>
<protein>
    <submittedName>
        <fullName evidence="3">Cobalamin-binding protein</fullName>
    </submittedName>
</protein>
<dbReference type="Proteomes" id="UP000275846">
    <property type="component" value="Unassembled WGS sequence"/>
</dbReference>
<reference evidence="3" key="1">
    <citation type="submission" date="2016-06" db="UniProtKB">
        <authorList>
            <consortium name="WormBaseParasite"/>
        </authorList>
    </citation>
    <scope>IDENTIFICATION</scope>
</reference>
<name>A0A183SZU0_SCHSO</name>
<evidence type="ECO:0000313" key="1">
    <source>
        <dbReference type="EMBL" id="VDL96123.1"/>
    </source>
</evidence>
<reference evidence="1 2" key="2">
    <citation type="submission" date="2018-11" db="EMBL/GenBank/DDBJ databases">
        <authorList>
            <consortium name="Pathogen Informatics"/>
        </authorList>
    </citation>
    <scope>NUCLEOTIDE SEQUENCE [LARGE SCALE GENOMIC DNA]</scope>
    <source>
        <strain evidence="1 2">NST_G2</strain>
    </source>
</reference>
<evidence type="ECO:0000313" key="2">
    <source>
        <dbReference type="Proteomes" id="UP000275846"/>
    </source>
</evidence>
<gene>
    <name evidence="1" type="ORF">SSLN_LOCUS9738</name>
</gene>
<organism evidence="3">
    <name type="scientific">Schistocephalus solidus</name>
    <name type="common">Tapeworm</name>
    <dbReference type="NCBI Taxonomy" id="70667"/>
    <lineage>
        <taxon>Eukaryota</taxon>
        <taxon>Metazoa</taxon>
        <taxon>Spiralia</taxon>
        <taxon>Lophotrochozoa</taxon>
        <taxon>Platyhelminthes</taxon>
        <taxon>Cestoda</taxon>
        <taxon>Eucestoda</taxon>
        <taxon>Diphyllobothriidea</taxon>
        <taxon>Diphyllobothriidae</taxon>
        <taxon>Schistocephalus</taxon>
    </lineage>
</organism>
<sequence>METVSIPDHVQHAFKGLVGCGDPMVDLIVDFGVAGEIAAQVREGIHTFQLGAIDVD</sequence>
<dbReference type="EMBL" id="UYSU01035424">
    <property type="protein sequence ID" value="VDL96123.1"/>
    <property type="molecule type" value="Genomic_DNA"/>
</dbReference>
<dbReference type="WBParaSite" id="SSLN_0001010001-mRNA-1">
    <property type="protein sequence ID" value="SSLN_0001010001-mRNA-1"/>
    <property type="gene ID" value="SSLN_0001010001"/>
</dbReference>
<accession>A0A183SZU0</accession>
<keyword evidence="2" id="KW-1185">Reference proteome</keyword>
<evidence type="ECO:0000313" key="3">
    <source>
        <dbReference type="WBParaSite" id="SSLN_0001010001-mRNA-1"/>
    </source>
</evidence>
<dbReference type="AlphaFoldDB" id="A0A183SZU0"/>